<gene>
    <name evidence="2" type="ORF">PBAH0796_LOCUS97</name>
</gene>
<sequence length="327" mass="33864">MAAKPARGPLAPGRQKGGTQAALAETIGKVPEARAVDEKTTNSKAGALLVDGEDATGLVLADGTQVLLAAGGADSGLAPPAADAKSGAACADGKVFGVAPHAKGIVETGAVLGKEYFVHDASGSDAPPSKRLCTKSGNPVSFSPGLLEKAPSSVQTCRSLLQFLEKRLEVPRPEAPEADGPKDLLRLLVAHADRAGRLAALKECASWDTRAKRIIDLVASAASPMGVSELAAASKRVEDSEAVLEQELKERGEVGVNALIKERIAWAKECVRREWFEWCARLLRAREATLLAGTKAGVVIPRRIAAPNALDATGVLKALLHGSLSGS</sequence>
<accession>A0A7S0F7Q6</accession>
<protein>
    <submittedName>
        <fullName evidence="2">Uncharacterized protein</fullName>
    </submittedName>
</protein>
<organism evidence="2">
    <name type="scientific">Pyrodinium bahamense</name>
    <dbReference type="NCBI Taxonomy" id="73915"/>
    <lineage>
        <taxon>Eukaryota</taxon>
        <taxon>Sar</taxon>
        <taxon>Alveolata</taxon>
        <taxon>Dinophyceae</taxon>
        <taxon>Gonyaulacales</taxon>
        <taxon>Pyrocystaceae</taxon>
        <taxon>Pyrodinium</taxon>
    </lineage>
</organism>
<reference evidence="2" key="1">
    <citation type="submission" date="2021-01" db="EMBL/GenBank/DDBJ databases">
        <authorList>
            <person name="Corre E."/>
            <person name="Pelletier E."/>
            <person name="Niang G."/>
            <person name="Scheremetjew M."/>
            <person name="Finn R."/>
            <person name="Kale V."/>
            <person name="Holt S."/>
            <person name="Cochrane G."/>
            <person name="Meng A."/>
            <person name="Brown T."/>
            <person name="Cohen L."/>
        </authorList>
    </citation>
    <scope>NUCLEOTIDE SEQUENCE</scope>
    <source>
        <strain evidence="2">Pbaha01</strain>
    </source>
</reference>
<dbReference type="EMBL" id="HBEG01000164">
    <property type="protein sequence ID" value="CAD8344359.1"/>
    <property type="molecule type" value="Transcribed_RNA"/>
</dbReference>
<evidence type="ECO:0000313" key="2">
    <source>
        <dbReference type="EMBL" id="CAD8344359.1"/>
    </source>
</evidence>
<name>A0A7S0F7Q6_9DINO</name>
<dbReference type="AlphaFoldDB" id="A0A7S0F7Q6"/>
<evidence type="ECO:0000256" key="1">
    <source>
        <dbReference type="SAM" id="MobiDB-lite"/>
    </source>
</evidence>
<proteinExistence type="predicted"/>
<feature type="region of interest" description="Disordered" evidence="1">
    <location>
        <begin position="1"/>
        <end position="23"/>
    </location>
</feature>